<accession>A0A1E3A7U8</accession>
<organism evidence="1 2">
    <name type="scientific">Eisenbergiella tayi</name>
    <dbReference type="NCBI Taxonomy" id="1432052"/>
    <lineage>
        <taxon>Bacteria</taxon>
        <taxon>Bacillati</taxon>
        <taxon>Bacillota</taxon>
        <taxon>Clostridia</taxon>
        <taxon>Lachnospirales</taxon>
        <taxon>Lachnospiraceae</taxon>
        <taxon>Eisenbergiella</taxon>
    </lineage>
</organism>
<comment type="caution">
    <text evidence="1">The sequence shown here is derived from an EMBL/GenBank/DDBJ whole genome shotgun (WGS) entry which is preliminary data.</text>
</comment>
<name>A0A1E3A7U8_9FIRM</name>
<evidence type="ECO:0000313" key="1">
    <source>
        <dbReference type="EMBL" id="ODM04296.1"/>
    </source>
</evidence>
<dbReference type="RefSeq" id="WP_050018911.1">
    <property type="nucleotide sequence ID" value="NZ_DAWDRA010000218.1"/>
</dbReference>
<sequence>MKMVNSILPQKDTIQDAAVHLYKDHNDVCYMCKISLGHSFINCIIQEEDKIIEIVDIQCETINDGIGSLMMEKLISYASENNYCKIVGWLSIVDEEHIDRLRHFYMKHGFTIKTEYDGMKLADIELLIT</sequence>
<reference evidence="1 2" key="1">
    <citation type="submission" date="2016-07" db="EMBL/GenBank/DDBJ databases">
        <title>Characterization of isolates of Eisenbergiella tayi derived from blood cultures, using whole genome sequencing.</title>
        <authorList>
            <person name="Burdz T."/>
            <person name="Wiebe D."/>
            <person name="Huynh C."/>
            <person name="Bernard K."/>
        </authorList>
    </citation>
    <scope>NUCLEOTIDE SEQUENCE [LARGE SCALE GENOMIC DNA]</scope>
    <source>
        <strain evidence="1 2">NML 110608</strain>
    </source>
</reference>
<gene>
    <name evidence="1" type="ORF">BEI61_05100</name>
</gene>
<proteinExistence type="predicted"/>
<dbReference type="AlphaFoldDB" id="A0A1E3A7U8"/>
<protein>
    <submittedName>
        <fullName evidence="1">Uncharacterized protein</fullName>
    </submittedName>
</protein>
<dbReference type="SUPFAM" id="SSF55729">
    <property type="entry name" value="Acyl-CoA N-acyltransferases (Nat)"/>
    <property type="match status" value="1"/>
</dbReference>
<evidence type="ECO:0000313" key="2">
    <source>
        <dbReference type="Proteomes" id="UP000094067"/>
    </source>
</evidence>
<dbReference type="EMBL" id="MCGH01000003">
    <property type="protein sequence ID" value="ODM04296.1"/>
    <property type="molecule type" value="Genomic_DNA"/>
</dbReference>
<dbReference type="Proteomes" id="UP000094067">
    <property type="component" value="Unassembled WGS sequence"/>
</dbReference>
<dbReference type="Gene3D" id="3.40.630.30">
    <property type="match status" value="1"/>
</dbReference>
<dbReference type="InterPro" id="IPR016181">
    <property type="entry name" value="Acyl_CoA_acyltransferase"/>
</dbReference>